<protein>
    <submittedName>
        <fullName evidence="6">Uncharacterized protein</fullName>
    </submittedName>
</protein>
<dbReference type="OrthoDB" id="5877963at2759"/>
<evidence type="ECO:0000256" key="4">
    <source>
        <dbReference type="SAM" id="MobiDB-lite"/>
    </source>
</evidence>
<evidence type="ECO:0000256" key="2">
    <source>
        <dbReference type="ARBA" id="ARBA00022989"/>
    </source>
</evidence>
<comment type="caution">
    <text evidence="6">The sequence shown here is derived from an EMBL/GenBank/DDBJ whole genome shotgun (WGS) entry which is preliminary data.</text>
</comment>
<reference evidence="6 7" key="1">
    <citation type="journal article" date="2015" name="BMC Genomics">
        <title>The genome of the truffle-parasite Tolypocladium ophioglossoides and the evolution of antifungal peptaibiotics.</title>
        <authorList>
            <person name="Quandt C.A."/>
            <person name="Bushley K.E."/>
            <person name="Spatafora J.W."/>
        </authorList>
    </citation>
    <scope>NUCLEOTIDE SEQUENCE [LARGE SCALE GENOMIC DNA]</scope>
    <source>
        <strain evidence="6 7">CBS 100239</strain>
    </source>
</reference>
<dbReference type="Proteomes" id="UP000036947">
    <property type="component" value="Unassembled WGS sequence"/>
</dbReference>
<keyword evidence="2 5" id="KW-1133">Transmembrane helix</keyword>
<evidence type="ECO:0000256" key="5">
    <source>
        <dbReference type="SAM" id="Phobius"/>
    </source>
</evidence>
<keyword evidence="1 5" id="KW-0812">Transmembrane</keyword>
<dbReference type="EMBL" id="LFRF01000012">
    <property type="protein sequence ID" value="KND90551.1"/>
    <property type="molecule type" value="Genomic_DNA"/>
</dbReference>
<dbReference type="GO" id="GO:0016020">
    <property type="term" value="C:membrane"/>
    <property type="evidence" value="ECO:0007669"/>
    <property type="project" value="InterPro"/>
</dbReference>
<sequence length="100" mass="10903">MTKRQTRVNGADGCPPKAPHHHTTSAKATWSHPILAVARQGILIGGTLVNMALRLFVVVPNIYFIITRIKPYYTGFKNAAAWITAWGSTSSAITLSVTLR</sequence>
<dbReference type="AlphaFoldDB" id="A0A0L0N926"/>
<evidence type="ECO:0000313" key="7">
    <source>
        <dbReference type="Proteomes" id="UP000036947"/>
    </source>
</evidence>
<keyword evidence="7" id="KW-1185">Reference proteome</keyword>
<feature type="region of interest" description="Disordered" evidence="4">
    <location>
        <begin position="1"/>
        <end position="28"/>
    </location>
</feature>
<dbReference type="InterPro" id="IPR036458">
    <property type="entry name" value="Na:dicarbo_symporter_sf"/>
</dbReference>
<name>A0A0L0N926_TOLOC</name>
<dbReference type="Gene3D" id="1.10.3860.10">
    <property type="entry name" value="Sodium:dicarboxylate symporter"/>
    <property type="match status" value="1"/>
</dbReference>
<feature type="transmembrane region" description="Helical" evidence="5">
    <location>
        <begin position="42"/>
        <end position="67"/>
    </location>
</feature>
<feature type="transmembrane region" description="Helical" evidence="5">
    <location>
        <begin position="79"/>
        <end position="99"/>
    </location>
</feature>
<organism evidence="6 7">
    <name type="scientific">Tolypocladium ophioglossoides (strain CBS 100239)</name>
    <name type="common">Snaketongue truffleclub</name>
    <name type="synonym">Elaphocordyceps ophioglossoides</name>
    <dbReference type="NCBI Taxonomy" id="1163406"/>
    <lineage>
        <taxon>Eukaryota</taxon>
        <taxon>Fungi</taxon>
        <taxon>Dikarya</taxon>
        <taxon>Ascomycota</taxon>
        <taxon>Pezizomycotina</taxon>
        <taxon>Sordariomycetes</taxon>
        <taxon>Hypocreomycetidae</taxon>
        <taxon>Hypocreales</taxon>
        <taxon>Ophiocordycipitaceae</taxon>
        <taxon>Tolypocladium</taxon>
    </lineage>
</organism>
<proteinExistence type="predicted"/>
<keyword evidence="3 5" id="KW-0472">Membrane</keyword>
<evidence type="ECO:0000256" key="1">
    <source>
        <dbReference type="ARBA" id="ARBA00022692"/>
    </source>
</evidence>
<dbReference type="STRING" id="1163406.A0A0L0N926"/>
<evidence type="ECO:0000313" key="6">
    <source>
        <dbReference type="EMBL" id="KND90551.1"/>
    </source>
</evidence>
<gene>
    <name evidence="6" type="ORF">TOPH_04760</name>
</gene>
<dbReference type="GO" id="GO:0015293">
    <property type="term" value="F:symporter activity"/>
    <property type="evidence" value="ECO:0007669"/>
    <property type="project" value="InterPro"/>
</dbReference>
<dbReference type="SUPFAM" id="SSF118215">
    <property type="entry name" value="Proton glutamate symport protein"/>
    <property type="match status" value="1"/>
</dbReference>
<accession>A0A0L0N926</accession>
<evidence type="ECO:0000256" key="3">
    <source>
        <dbReference type="ARBA" id="ARBA00023136"/>
    </source>
</evidence>